<dbReference type="EC" id="2.7.8.31" evidence="5"/>
<comment type="caution">
    <text evidence="5">The sequence shown here is derived from an EMBL/GenBank/DDBJ whole genome shotgun (WGS) entry which is preliminary data.</text>
</comment>
<accession>A0A5C6E3S5</accession>
<keyword evidence="3" id="KW-1133">Transmembrane helix</keyword>
<sequence>MTSLPSIILDSESVGGSDAFLELPASRQPFFARKYALERIVGAIALVLFSPLILILWAVVKLTSPGPGFYKQSRMGLNGQTFEMVKLRSMVFDAEKPGKAVWCVRGDSRITPLGRWLRKLHLDELPQLFNVARGEMSLVGPRPERPSICDTLADEIDNYYRRLTVKPGVTGLAQINLPPDETIEDVKRKQVLDLLYICETNTWMELRILAATGLRMVGIKGETVMRWMRLCRRDVLVDHGLISASPLPRWRPRPFAKRRRRRADLVAVSTVGSDASESESYIDDSTPVRRAPGRRPR</sequence>
<feature type="transmembrane region" description="Helical" evidence="3">
    <location>
        <begin position="40"/>
        <end position="60"/>
    </location>
</feature>
<feature type="region of interest" description="Disordered" evidence="2">
    <location>
        <begin position="269"/>
        <end position="297"/>
    </location>
</feature>
<organism evidence="5 6">
    <name type="scientific">Novipirellula aureliae</name>
    <dbReference type="NCBI Taxonomy" id="2527966"/>
    <lineage>
        <taxon>Bacteria</taxon>
        <taxon>Pseudomonadati</taxon>
        <taxon>Planctomycetota</taxon>
        <taxon>Planctomycetia</taxon>
        <taxon>Pirellulales</taxon>
        <taxon>Pirellulaceae</taxon>
        <taxon>Novipirellula</taxon>
    </lineage>
</organism>
<keyword evidence="6" id="KW-1185">Reference proteome</keyword>
<comment type="similarity">
    <text evidence="1">Belongs to the bacterial sugar transferase family.</text>
</comment>
<feature type="domain" description="Bacterial sugar transferase" evidence="4">
    <location>
        <begin position="34"/>
        <end position="216"/>
    </location>
</feature>
<keyword evidence="3" id="KW-0812">Transmembrane</keyword>
<protein>
    <submittedName>
        <fullName evidence="5">UDP-glucose:undecaprenyl-phosphate glucose-1-phosphate transferase</fullName>
        <ecNumber evidence="5">2.7.8.31</ecNumber>
    </submittedName>
</protein>
<evidence type="ECO:0000259" key="4">
    <source>
        <dbReference type="Pfam" id="PF02397"/>
    </source>
</evidence>
<proteinExistence type="inferred from homology"/>
<dbReference type="AlphaFoldDB" id="A0A5C6E3S5"/>
<dbReference type="EMBL" id="SJPY01000002">
    <property type="protein sequence ID" value="TWU44323.1"/>
    <property type="molecule type" value="Genomic_DNA"/>
</dbReference>
<dbReference type="PANTHER" id="PTHR30576:SF0">
    <property type="entry name" value="UNDECAPRENYL-PHOSPHATE N-ACETYLGALACTOSAMINYL 1-PHOSPHATE TRANSFERASE-RELATED"/>
    <property type="match status" value="1"/>
</dbReference>
<dbReference type="Pfam" id="PF02397">
    <property type="entry name" value="Bac_transf"/>
    <property type="match status" value="1"/>
</dbReference>
<keyword evidence="3" id="KW-0472">Membrane</keyword>
<keyword evidence="5" id="KW-0808">Transferase</keyword>
<name>A0A5C6E3S5_9BACT</name>
<evidence type="ECO:0000256" key="3">
    <source>
        <dbReference type="SAM" id="Phobius"/>
    </source>
</evidence>
<dbReference type="RefSeq" id="WP_146599293.1">
    <property type="nucleotide sequence ID" value="NZ_SJPY01000002.1"/>
</dbReference>
<reference evidence="5 6" key="1">
    <citation type="submission" date="2019-02" db="EMBL/GenBank/DDBJ databases">
        <title>Deep-cultivation of Planctomycetes and their phenomic and genomic characterization uncovers novel biology.</title>
        <authorList>
            <person name="Wiegand S."/>
            <person name="Jogler M."/>
            <person name="Boedeker C."/>
            <person name="Pinto D."/>
            <person name="Vollmers J."/>
            <person name="Rivas-Marin E."/>
            <person name="Kohn T."/>
            <person name="Peeters S.H."/>
            <person name="Heuer A."/>
            <person name="Rast P."/>
            <person name="Oberbeckmann S."/>
            <person name="Bunk B."/>
            <person name="Jeske O."/>
            <person name="Meyerdierks A."/>
            <person name="Storesund J.E."/>
            <person name="Kallscheuer N."/>
            <person name="Luecker S."/>
            <person name="Lage O.M."/>
            <person name="Pohl T."/>
            <person name="Merkel B.J."/>
            <person name="Hornburger P."/>
            <person name="Mueller R.-W."/>
            <person name="Bruemmer F."/>
            <person name="Labrenz M."/>
            <person name="Spormann A.M."/>
            <person name="Op Den Camp H."/>
            <person name="Overmann J."/>
            <person name="Amann R."/>
            <person name="Jetten M.S.M."/>
            <person name="Mascher T."/>
            <person name="Medema M.H."/>
            <person name="Devos D.P."/>
            <person name="Kaster A.-K."/>
            <person name="Ovreas L."/>
            <person name="Rohde M."/>
            <person name="Galperin M.Y."/>
            <person name="Jogler C."/>
        </authorList>
    </citation>
    <scope>NUCLEOTIDE SEQUENCE [LARGE SCALE GENOMIC DNA]</scope>
    <source>
        <strain evidence="5 6">Q31b</strain>
    </source>
</reference>
<evidence type="ECO:0000256" key="2">
    <source>
        <dbReference type="SAM" id="MobiDB-lite"/>
    </source>
</evidence>
<dbReference type="InterPro" id="IPR003362">
    <property type="entry name" value="Bact_transf"/>
</dbReference>
<dbReference type="PANTHER" id="PTHR30576">
    <property type="entry name" value="COLANIC BIOSYNTHESIS UDP-GLUCOSE LIPID CARRIER TRANSFERASE"/>
    <property type="match status" value="1"/>
</dbReference>
<dbReference type="GO" id="GO:0089702">
    <property type="term" value="F:undecaprenyl-phosphate glucose phosphotransferase activity"/>
    <property type="evidence" value="ECO:0007669"/>
    <property type="project" value="UniProtKB-EC"/>
</dbReference>
<gene>
    <name evidence="5" type="primary">gumD</name>
    <name evidence="5" type="ORF">Q31b_18590</name>
</gene>
<dbReference type="OrthoDB" id="9766874at2"/>
<evidence type="ECO:0000256" key="1">
    <source>
        <dbReference type="ARBA" id="ARBA00006464"/>
    </source>
</evidence>
<dbReference type="Proteomes" id="UP000315471">
    <property type="component" value="Unassembled WGS sequence"/>
</dbReference>
<evidence type="ECO:0000313" key="5">
    <source>
        <dbReference type="EMBL" id="TWU44323.1"/>
    </source>
</evidence>
<evidence type="ECO:0000313" key="6">
    <source>
        <dbReference type="Proteomes" id="UP000315471"/>
    </source>
</evidence>